<dbReference type="InterPro" id="IPR052851">
    <property type="entry name" value="GCD1_mitochondrial"/>
</dbReference>
<sequence length="847" mass="92917">MLPRSIRSLANLGLKCSQSSNDVSLLRNTARAYSSKNTSVRVFDPNSPEDNIAIRNAPQKVLQLIGDPRSGVADDVTTNPFGEITVEMIWHQLNNESYWYRYEFAGQATEQSHRDSRLSDYTKNLIYLLRAKDPKRWTIDLLAKKFHIRKQRVLAILAHKEVEAHKIESGKQLKGPLSAYGMKVRLDDLRFLSLNNSGNGWEDPIEVRAAAAAAAGAKDTSTAAPTAATTAEDIFVVAPRVAAATRQFQAQLIDALAPYGYDFDRFSADILADLARTKDLAIKVFGEEDALKTPPSAASDAASDALADEVEGGESQQQGPAFFFVEWEKRVNAALGALRPFLTGPVFAAEAKAARLTAELKQKAVAAAAASSNKDSEEVKALAADLQAIADDPTVFKGFLGLPARVRAQVMSAVPEVAIALNAMGEDLRRVQSDDDYAGRLVEVAAQKALEAEEKKKEEKQKEKEKENGEGTTTSNANDNANDTTQVLSDPVCQLDVDVFGFEAFSLKQREELVAAARALSAALRDVHSLAEVAGVKGGAAGGSAGSKSPVSTERVRALQALAEQYRSADVMAEGASVPGSGFMNARPVYEAHELDKAIEVLKEIDPESESKLEQMSAMYKLLSSRYEDEQEAGIQMRQNLLKLAAVKLKEEGGGGGGSGNENENEIENVEDKKFPDLERCNWDFMAAYIDTTIANRVFHRGSGERVVHRTATYPAFEGYPLSDIDTVTEGEVSRRNREAAVQTEDLLYQEFHRKILFNLGMIGEQLHEPQDGEIKPNLRSLLDKPMVVYDIDSASGETVYPPRYVAQVDGTHRPLTDQEKAYQVKRQPSMRIPYLMPMTQRRDNLV</sequence>
<name>A0A7S0VA47_9CHLO</name>
<proteinExistence type="predicted"/>
<reference evidence="2" key="1">
    <citation type="submission" date="2021-01" db="EMBL/GenBank/DDBJ databases">
        <authorList>
            <person name="Corre E."/>
            <person name="Pelletier E."/>
            <person name="Niang G."/>
            <person name="Scheremetjew M."/>
            <person name="Finn R."/>
            <person name="Kale V."/>
            <person name="Holt S."/>
            <person name="Cochrane G."/>
            <person name="Meng A."/>
            <person name="Brown T."/>
            <person name="Cohen L."/>
        </authorList>
    </citation>
    <scope>NUCLEOTIDE SEQUENCE</scope>
    <source>
        <strain evidence="2">SAG 63-3</strain>
    </source>
</reference>
<feature type="compositionally biased region" description="Low complexity" evidence="1">
    <location>
        <begin position="472"/>
        <end position="485"/>
    </location>
</feature>
<evidence type="ECO:0000256" key="1">
    <source>
        <dbReference type="SAM" id="MobiDB-lite"/>
    </source>
</evidence>
<organism evidence="2">
    <name type="scientific">Polytomella parva</name>
    <dbReference type="NCBI Taxonomy" id="51329"/>
    <lineage>
        <taxon>Eukaryota</taxon>
        <taxon>Viridiplantae</taxon>
        <taxon>Chlorophyta</taxon>
        <taxon>core chlorophytes</taxon>
        <taxon>Chlorophyceae</taxon>
        <taxon>CS clade</taxon>
        <taxon>Chlamydomonadales</taxon>
        <taxon>Chlamydomonadaceae</taxon>
        <taxon>Polytomella</taxon>
    </lineage>
</organism>
<dbReference type="PANTHER" id="PTHR35476:SF3">
    <property type="entry name" value="SMALL RIBOSOMAL SUBUNIT PROTEIN MS75"/>
    <property type="match status" value="1"/>
</dbReference>
<protein>
    <submittedName>
        <fullName evidence="2">Uncharacterized protein</fullName>
    </submittedName>
</protein>
<evidence type="ECO:0000313" key="2">
    <source>
        <dbReference type="EMBL" id="CAD8781245.1"/>
    </source>
</evidence>
<feature type="region of interest" description="Disordered" evidence="1">
    <location>
        <begin position="452"/>
        <end position="485"/>
    </location>
</feature>
<dbReference type="EMBL" id="HBFM01023698">
    <property type="protein sequence ID" value="CAD8781245.1"/>
    <property type="molecule type" value="Transcribed_RNA"/>
</dbReference>
<dbReference type="AlphaFoldDB" id="A0A7S0VA47"/>
<dbReference type="PANTHER" id="PTHR35476">
    <property type="entry name" value="MUCIN-LIKE PROTEIN"/>
    <property type="match status" value="1"/>
</dbReference>
<feature type="region of interest" description="Disordered" evidence="1">
    <location>
        <begin position="292"/>
        <end position="311"/>
    </location>
</feature>
<accession>A0A7S0VA47</accession>
<feature type="compositionally biased region" description="Basic and acidic residues" evidence="1">
    <location>
        <begin position="452"/>
        <end position="469"/>
    </location>
</feature>
<feature type="compositionally biased region" description="Low complexity" evidence="1">
    <location>
        <begin position="296"/>
        <end position="305"/>
    </location>
</feature>
<gene>
    <name evidence="2" type="ORF">PPAR00522_LOCUS15349</name>
</gene>